<feature type="compositionally biased region" description="Basic and acidic residues" evidence="1">
    <location>
        <begin position="1"/>
        <end position="15"/>
    </location>
</feature>
<feature type="compositionally biased region" description="Gly residues" evidence="1">
    <location>
        <begin position="21"/>
        <end position="30"/>
    </location>
</feature>
<feature type="region of interest" description="Disordered" evidence="1">
    <location>
        <begin position="1"/>
        <end position="55"/>
    </location>
</feature>
<dbReference type="EMBL" id="JALPRY010000011">
    <property type="protein sequence ID" value="MCK8780429.1"/>
    <property type="molecule type" value="Genomic_DNA"/>
</dbReference>
<evidence type="ECO:0000313" key="3">
    <source>
        <dbReference type="Proteomes" id="UP001202827"/>
    </source>
</evidence>
<proteinExistence type="predicted"/>
<feature type="compositionally biased region" description="Polar residues" evidence="1">
    <location>
        <begin position="39"/>
        <end position="55"/>
    </location>
</feature>
<name>A0ABT0IRJ7_9HYPH</name>
<sequence length="55" mass="5669">MSKSDVKDNVARAEKQVQNTSGGGHLGGTYYGQQPDGKTASTNSTVGNNRPNTGS</sequence>
<accession>A0ABT0IRJ7</accession>
<keyword evidence="3" id="KW-1185">Reference proteome</keyword>
<protein>
    <submittedName>
        <fullName evidence="2">Uncharacterized protein</fullName>
    </submittedName>
</protein>
<evidence type="ECO:0000313" key="2">
    <source>
        <dbReference type="EMBL" id="MCK8780429.1"/>
    </source>
</evidence>
<reference evidence="2 3" key="1">
    <citation type="submission" date="2022-04" db="EMBL/GenBank/DDBJ databases">
        <title>Rhizobium coralii sp. nov., isolated from coral Turbinaria peltata.</title>
        <authorList>
            <person name="Sun H."/>
        </authorList>
    </citation>
    <scope>NUCLEOTIDE SEQUENCE [LARGE SCALE GENOMIC DNA]</scope>
    <source>
        <strain evidence="2 3">NTR19</strain>
    </source>
</reference>
<evidence type="ECO:0000256" key="1">
    <source>
        <dbReference type="SAM" id="MobiDB-lite"/>
    </source>
</evidence>
<gene>
    <name evidence="2" type="ORF">M0654_10580</name>
</gene>
<organism evidence="2 3">
    <name type="scientific">Neorhizobium turbinariae</name>
    <dbReference type="NCBI Taxonomy" id="2937795"/>
    <lineage>
        <taxon>Bacteria</taxon>
        <taxon>Pseudomonadati</taxon>
        <taxon>Pseudomonadota</taxon>
        <taxon>Alphaproteobacteria</taxon>
        <taxon>Hyphomicrobiales</taxon>
        <taxon>Rhizobiaceae</taxon>
        <taxon>Rhizobium/Agrobacterium group</taxon>
        <taxon>Neorhizobium</taxon>
    </lineage>
</organism>
<dbReference type="Proteomes" id="UP001202827">
    <property type="component" value="Unassembled WGS sequence"/>
</dbReference>
<dbReference type="RefSeq" id="WP_248683068.1">
    <property type="nucleotide sequence ID" value="NZ_JALPRY010000011.1"/>
</dbReference>
<comment type="caution">
    <text evidence="2">The sequence shown here is derived from an EMBL/GenBank/DDBJ whole genome shotgun (WGS) entry which is preliminary data.</text>
</comment>